<keyword evidence="11 13" id="KW-0539">Nucleus</keyword>
<dbReference type="AlphaFoldDB" id="A0A8B7C1B8"/>
<evidence type="ECO:0000259" key="16">
    <source>
        <dbReference type="PROSITE" id="PS51017"/>
    </source>
</evidence>
<feature type="region of interest" description="Disordered" evidence="14">
    <location>
        <begin position="294"/>
        <end position="334"/>
    </location>
</feature>
<evidence type="ECO:0000256" key="13">
    <source>
        <dbReference type="PROSITE-ProRule" id="PRU00357"/>
    </source>
</evidence>
<dbReference type="InterPro" id="IPR010399">
    <property type="entry name" value="Tify_dom"/>
</dbReference>
<dbReference type="InterPro" id="IPR045280">
    <property type="entry name" value="TIFY-like"/>
</dbReference>
<dbReference type="PANTHER" id="PTHR46125:SF27">
    <property type="entry name" value="GATA TRANSCRIPTION FACTOR 28"/>
    <property type="match status" value="1"/>
</dbReference>
<dbReference type="InterPro" id="IPR013088">
    <property type="entry name" value="Znf_NHR/GATA"/>
</dbReference>
<dbReference type="PANTHER" id="PTHR46125">
    <property type="entry name" value="GATA TRANSCRIPTION FACTOR 28"/>
    <property type="match status" value="1"/>
</dbReference>
<evidence type="ECO:0000256" key="8">
    <source>
        <dbReference type="ARBA" id="ARBA00023125"/>
    </source>
</evidence>
<dbReference type="GO" id="GO:0006355">
    <property type="term" value="P:regulation of DNA-templated transcription"/>
    <property type="evidence" value="ECO:0007669"/>
    <property type="project" value="InterPro"/>
</dbReference>
<dbReference type="GO" id="GO:0005634">
    <property type="term" value="C:nucleus"/>
    <property type="evidence" value="ECO:0007669"/>
    <property type="project" value="UniProtKB-SubCell"/>
</dbReference>
<keyword evidence="8" id="KW-0238">DNA-binding</keyword>
<dbReference type="Proteomes" id="UP000228380">
    <property type="component" value="Chromosome 7"/>
</dbReference>
<dbReference type="InterPro" id="IPR010402">
    <property type="entry name" value="CCT_domain"/>
</dbReference>
<reference evidence="19" key="2">
    <citation type="submission" date="2025-08" db="UniProtKB">
        <authorList>
            <consortium name="RefSeq"/>
        </authorList>
    </citation>
    <scope>IDENTIFICATION</scope>
    <source>
        <tissue evidence="19">Young leaves</tissue>
    </source>
</reference>
<dbReference type="SMART" id="SM00979">
    <property type="entry name" value="TIFY"/>
    <property type="match status" value="1"/>
</dbReference>
<keyword evidence="6" id="KW-0862">Zinc</keyword>
<dbReference type="SMART" id="SM00401">
    <property type="entry name" value="ZnF_GATA"/>
    <property type="match status" value="1"/>
</dbReference>
<evidence type="ECO:0000313" key="19">
    <source>
        <dbReference type="RefSeq" id="XP_008789602.2"/>
    </source>
</evidence>
<dbReference type="Gene3D" id="3.30.50.10">
    <property type="entry name" value="Erythroid Transcription Factor GATA-1, subunit A"/>
    <property type="match status" value="1"/>
</dbReference>
<feature type="region of interest" description="Disordered" evidence="14">
    <location>
        <begin position="370"/>
        <end position="412"/>
    </location>
</feature>
<dbReference type="Pfam" id="PF06200">
    <property type="entry name" value="tify"/>
    <property type="match status" value="1"/>
</dbReference>
<keyword evidence="9" id="KW-0010">Activator</keyword>
<evidence type="ECO:0000259" key="17">
    <source>
        <dbReference type="PROSITE" id="PS51320"/>
    </source>
</evidence>
<feature type="domain" description="Tify" evidence="17">
    <location>
        <begin position="198"/>
        <end position="233"/>
    </location>
</feature>
<gene>
    <name evidence="19" type="primary">LOC103707042</name>
</gene>
<protein>
    <submittedName>
        <fullName evidence="19">GATA transcription factor 17-like isoform X1</fullName>
    </submittedName>
</protein>
<evidence type="ECO:0000256" key="1">
    <source>
        <dbReference type="ARBA" id="ARBA00002206"/>
    </source>
</evidence>
<dbReference type="GO" id="GO:0043565">
    <property type="term" value="F:sequence-specific DNA binding"/>
    <property type="evidence" value="ECO:0007669"/>
    <property type="project" value="InterPro"/>
</dbReference>
<dbReference type="PROSITE" id="PS50114">
    <property type="entry name" value="GATA_ZN_FINGER_2"/>
    <property type="match status" value="1"/>
</dbReference>
<dbReference type="PROSITE" id="PS00344">
    <property type="entry name" value="GATA_ZN_FINGER_1"/>
    <property type="match status" value="1"/>
</dbReference>
<dbReference type="PROSITE" id="PS51017">
    <property type="entry name" value="CCT"/>
    <property type="match status" value="1"/>
</dbReference>
<evidence type="ECO:0000313" key="18">
    <source>
        <dbReference type="Proteomes" id="UP000228380"/>
    </source>
</evidence>
<comment type="similarity">
    <text evidence="3">Belongs to the type IV zinc-finger family. Class C subfamily.</text>
</comment>
<comment type="subcellular location">
    <subcellularLocation>
        <location evidence="2 13">Nucleus</location>
    </subcellularLocation>
</comment>
<evidence type="ECO:0000256" key="2">
    <source>
        <dbReference type="ARBA" id="ARBA00004123"/>
    </source>
</evidence>
<accession>A0A8B7C1B8</accession>
<dbReference type="Pfam" id="PF06203">
    <property type="entry name" value="CCT"/>
    <property type="match status" value="1"/>
</dbReference>
<feature type="domain" description="CCT" evidence="16">
    <location>
        <begin position="259"/>
        <end position="301"/>
    </location>
</feature>
<evidence type="ECO:0000259" key="15">
    <source>
        <dbReference type="PROSITE" id="PS50114"/>
    </source>
</evidence>
<evidence type="ECO:0000256" key="9">
    <source>
        <dbReference type="ARBA" id="ARBA00023159"/>
    </source>
</evidence>
<dbReference type="SUPFAM" id="SSF57716">
    <property type="entry name" value="Glucocorticoid receptor-like (DNA-binding domain)"/>
    <property type="match status" value="1"/>
</dbReference>
<name>A0A8B7C1B8_PHODC</name>
<sequence>MTFSCPPVFLSLSSIPLIIGFPGRRLRDPITRRESRVSVSAFSLNPTGNPSIECDLEKNCVDLLISKKSIHIQIYKKSDLGMSENPNPPVDVKPADGGRFRGYHIHKPAAAHQVLAVVAMPAQIDDGRGRGGESQLIAATDAQVFQEYEEAEHHGGVVVGGGHGMEEDRDVAADDEGMEADGQADPGNLGDPEAVIAPQVGGNQLTLSFQGEVYVFDSVSPEKVQAVLLLLGGREMNTALNSFPSSSNLHNRRINFPHRVASLMRFREKRKERNFDKRIRYNVRKEVALRMQRNKGQFISSKPKPEDSSSGVTSWDTAQQWGSPENRPPAASACHHCGISAKSTPMMRRGPDGPRTLCNACGLVWANKGTMRDLSKNPPAAIPNALSEPREGNPAESGAAQPVVITANGHDS</sequence>
<proteinExistence type="inferred from homology"/>
<evidence type="ECO:0000256" key="14">
    <source>
        <dbReference type="SAM" id="MobiDB-lite"/>
    </source>
</evidence>
<dbReference type="PROSITE" id="PS51320">
    <property type="entry name" value="TIFY"/>
    <property type="match status" value="1"/>
</dbReference>
<comment type="function">
    <text evidence="1">Transcriptional activator that specifically binds 5'-GATA-3' or 5'-GAT-3' motifs within gene promoters.</text>
</comment>
<keyword evidence="7" id="KW-0805">Transcription regulation</keyword>
<keyword evidence="10" id="KW-0804">Transcription</keyword>
<evidence type="ECO:0000256" key="6">
    <source>
        <dbReference type="ARBA" id="ARBA00022833"/>
    </source>
</evidence>
<dbReference type="Pfam" id="PF00320">
    <property type="entry name" value="GATA"/>
    <property type="match status" value="1"/>
</dbReference>
<evidence type="ECO:0000256" key="4">
    <source>
        <dbReference type="ARBA" id="ARBA00022723"/>
    </source>
</evidence>
<reference evidence="18" key="1">
    <citation type="journal article" date="2019" name="Nat. Commun.">
        <title>Genome-wide association mapping of date palm fruit traits.</title>
        <authorList>
            <person name="Hazzouri K.M."/>
            <person name="Gros-Balthazard M."/>
            <person name="Flowers J.M."/>
            <person name="Copetti D."/>
            <person name="Lemansour A."/>
            <person name="Lebrun M."/>
            <person name="Masmoudi K."/>
            <person name="Ferrand S."/>
            <person name="Dhar M.I."/>
            <person name="Fresquez Z.A."/>
            <person name="Rosas U."/>
            <person name="Zhang J."/>
            <person name="Talag J."/>
            <person name="Lee S."/>
            <person name="Kudrna D."/>
            <person name="Powell R.F."/>
            <person name="Leitch I.J."/>
            <person name="Krueger R.R."/>
            <person name="Wing R.A."/>
            <person name="Amiri K.M.A."/>
            <person name="Purugganan M.D."/>
        </authorList>
    </citation>
    <scope>NUCLEOTIDE SEQUENCE [LARGE SCALE GENOMIC DNA]</scope>
    <source>
        <strain evidence="18">cv. Khalas</strain>
    </source>
</reference>
<dbReference type="InterPro" id="IPR000679">
    <property type="entry name" value="Znf_GATA"/>
</dbReference>
<dbReference type="RefSeq" id="XP_008789602.2">
    <property type="nucleotide sequence ID" value="XM_008791380.4"/>
</dbReference>
<evidence type="ECO:0000256" key="12">
    <source>
        <dbReference type="PROSITE-ProRule" id="PRU00094"/>
    </source>
</evidence>
<organism evidence="18 19">
    <name type="scientific">Phoenix dactylifera</name>
    <name type="common">Date palm</name>
    <dbReference type="NCBI Taxonomy" id="42345"/>
    <lineage>
        <taxon>Eukaryota</taxon>
        <taxon>Viridiplantae</taxon>
        <taxon>Streptophyta</taxon>
        <taxon>Embryophyta</taxon>
        <taxon>Tracheophyta</taxon>
        <taxon>Spermatophyta</taxon>
        <taxon>Magnoliopsida</taxon>
        <taxon>Liliopsida</taxon>
        <taxon>Arecaceae</taxon>
        <taxon>Coryphoideae</taxon>
        <taxon>Phoeniceae</taxon>
        <taxon>Phoenix</taxon>
    </lineage>
</organism>
<evidence type="ECO:0000256" key="3">
    <source>
        <dbReference type="ARBA" id="ARBA00007722"/>
    </source>
</evidence>
<evidence type="ECO:0000256" key="5">
    <source>
        <dbReference type="ARBA" id="ARBA00022771"/>
    </source>
</evidence>
<feature type="compositionally biased region" description="Polar residues" evidence="14">
    <location>
        <begin position="308"/>
        <end position="323"/>
    </location>
</feature>
<dbReference type="OrthoDB" id="2162994at2759"/>
<dbReference type="GeneID" id="103707042"/>
<keyword evidence="5 12" id="KW-0863">Zinc-finger</keyword>
<keyword evidence="18" id="KW-1185">Reference proteome</keyword>
<keyword evidence="4" id="KW-0479">Metal-binding</keyword>
<dbReference type="CDD" id="cd00202">
    <property type="entry name" value="ZnF_GATA"/>
    <property type="match status" value="1"/>
</dbReference>
<dbReference type="GO" id="GO:0008270">
    <property type="term" value="F:zinc ion binding"/>
    <property type="evidence" value="ECO:0007669"/>
    <property type="project" value="UniProtKB-KW"/>
</dbReference>
<evidence type="ECO:0000256" key="7">
    <source>
        <dbReference type="ARBA" id="ARBA00023015"/>
    </source>
</evidence>
<evidence type="ECO:0000256" key="10">
    <source>
        <dbReference type="ARBA" id="ARBA00023163"/>
    </source>
</evidence>
<evidence type="ECO:0000256" key="11">
    <source>
        <dbReference type="ARBA" id="ARBA00023242"/>
    </source>
</evidence>
<feature type="domain" description="GATA-type" evidence="15">
    <location>
        <begin position="328"/>
        <end position="390"/>
    </location>
</feature>